<keyword evidence="2" id="KW-0647">Proteasome</keyword>
<evidence type="ECO:0000313" key="3">
    <source>
        <dbReference type="Proteomes" id="UP000279259"/>
    </source>
</evidence>
<evidence type="ECO:0000313" key="2">
    <source>
        <dbReference type="EMBL" id="RSH83669.1"/>
    </source>
</evidence>
<gene>
    <name evidence="2" type="primary">RPN2_2</name>
    <name evidence="2" type="ORF">EHS25_005573</name>
</gene>
<dbReference type="InterPro" id="IPR048570">
    <property type="entry name" value="PSMD1_RPN2_N"/>
</dbReference>
<name>A0A427XXU1_9TREE</name>
<dbReference type="EMBL" id="RSCD01000024">
    <property type="protein sequence ID" value="RSH83669.1"/>
    <property type="molecule type" value="Genomic_DNA"/>
</dbReference>
<dbReference type="Proteomes" id="UP000279259">
    <property type="component" value="Unassembled WGS sequence"/>
</dbReference>
<dbReference type="AlphaFoldDB" id="A0A427XXU1"/>
<reference evidence="2 3" key="1">
    <citation type="submission" date="2018-11" db="EMBL/GenBank/DDBJ databases">
        <title>Genome sequence of Saitozyma podzolica DSM 27192.</title>
        <authorList>
            <person name="Aliyu H."/>
            <person name="Gorte O."/>
            <person name="Ochsenreither K."/>
        </authorList>
    </citation>
    <scope>NUCLEOTIDE SEQUENCE [LARGE SCALE GENOMIC DNA]</scope>
    <source>
        <strain evidence="2 3">DSM 27192</strain>
    </source>
</reference>
<dbReference type="OrthoDB" id="261572at2759"/>
<evidence type="ECO:0000259" key="1">
    <source>
        <dbReference type="Pfam" id="PF21505"/>
    </source>
</evidence>
<feature type="domain" description="26S proteasome non-ATPase regulatory subunit 1/RPN2 N-terminal" evidence="1">
    <location>
        <begin position="10"/>
        <end position="120"/>
    </location>
</feature>
<sequence>MLQGVNHDQAACALQHLPRIVAQFWADEAMAKPTSGEVPSEIRPFAALLTSKTYFYIGVLSEAVEFALKVGAALRPSLRGSIGGRSSVTGCLDRAIALTSSAPGEILDPNLQAIVDNALRSNN</sequence>
<keyword evidence="3" id="KW-1185">Reference proteome</keyword>
<proteinExistence type="predicted"/>
<dbReference type="Pfam" id="PF21505">
    <property type="entry name" value="RPN2_N"/>
    <property type="match status" value="1"/>
</dbReference>
<protein>
    <submittedName>
        <fullName evidence="2">Proteasome regulatory particle base subunit</fullName>
    </submittedName>
</protein>
<organism evidence="2 3">
    <name type="scientific">Saitozyma podzolica</name>
    <dbReference type="NCBI Taxonomy" id="1890683"/>
    <lineage>
        <taxon>Eukaryota</taxon>
        <taxon>Fungi</taxon>
        <taxon>Dikarya</taxon>
        <taxon>Basidiomycota</taxon>
        <taxon>Agaricomycotina</taxon>
        <taxon>Tremellomycetes</taxon>
        <taxon>Tremellales</taxon>
        <taxon>Trimorphomycetaceae</taxon>
        <taxon>Saitozyma</taxon>
    </lineage>
</organism>
<comment type="caution">
    <text evidence="2">The sequence shown here is derived from an EMBL/GenBank/DDBJ whole genome shotgun (WGS) entry which is preliminary data.</text>
</comment>
<dbReference type="GO" id="GO:0000502">
    <property type="term" value="C:proteasome complex"/>
    <property type="evidence" value="ECO:0007669"/>
    <property type="project" value="UniProtKB-KW"/>
</dbReference>
<accession>A0A427XXU1</accession>